<dbReference type="GO" id="GO:0016747">
    <property type="term" value="F:acyltransferase activity, transferring groups other than amino-acyl groups"/>
    <property type="evidence" value="ECO:0007669"/>
    <property type="project" value="InterPro"/>
</dbReference>
<dbReference type="InterPro" id="IPR016181">
    <property type="entry name" value="Acyl_CoA_acyltransferase"/>
</dbReference>
<name>A0A0L0WBB3_GOTPU</name>
<dbReference type="CDD" id="cd04301">
    <property type="entry name" value="NAT_SF"/>
    <property type="match status" value="1"/>
</dbReference>
<dbReference type="Proteomes" id="UP000037267">
    <property type="component" value="Unassembled WGS sequence"/>
</dbReference>
<dbReference type="AlphaFoldDB" id="A0A0L0WBB3"/>
<dbReference type="PATRIC" id="fig|1503.3.peg.2920"/>
<protein>
    <submittedName>
        <fullName evidence="2">Acetyltransferase</fullName>
    </submittedName>
</protein>
<gene>
    <name evidence="2" type="ORF">CLPU_6c01210</name>
</gene>
<dbReference type="PROSITE" id="PS51186">
    <property type="entry name" value="GNAT"/>
    <property type="match status" value="1"/>
</dbReference>
<reference evidence="3" key="1">
    <citation type="submission" date="2015-07" db="EMBL/GenBank/DDBJ databases">
        <title>Draft genome sequence of the purine-degrading Gottschalkia purinilyticum DSM 1384 (formerly Clostridium purinilyticum).</title>
        <authorList>
            <person name="Poehlein A."/>
            <person name="Schiel-Bengelsdorf B."/>
            <person name="Bengelsdorf F.R."/>
            <person name="Daniel R."/>
            <person name="Duerre P."/>
        </authorList>
    </citation>
    <scope>NUCLEOTIDE SEQUENCE [LARGE SCALE GENOMIC DNA]</scope>
    <source>
        <strain evidence="3">DSM 1384</strain>
    </source>
</reference>
<accession>A0A0L0WBB3</accession>
<dbReference type="Pfam" id="PF00583">
    <property type="entry name" value="Acetyltransf_1"/>
    <property type="match status" value="1"/>
</dbReference>
<keyword evidence="2" id="KW-0808">Transferase</keyword>
<organism evidence="2 3">
    <name type="scientific">Gottschalkia purinilytica</name>
    <name type="common">Clostridium purinilyticum</name>
    <dbReference type="NCBI Taxonomy" id="1503"/>
    <lineage>
        <taxon>Bacteria</taxon>
        <taxon>Bacillati</taxon>
        <taxon>Bacillota</taxon>
        <taxon>Tissierellia</taxon>
        <taxon>Tissierellales</taxon>
        <taxon>Gottschalkiaceae</taxon>
        <taxon>Gottschalkia</taxon>
    </lineage>
</organism>
<dbReference type="SUPFAM" id="SSF55729">
    <property type="entry name" value="Acyl-CoA N-acyltransferases (Nat)"/>
    <property type="match status" value="1"/>
</dbReference>
<feature type="domain" description="N-acetyltransferase" evidence="1">
    <location>
        <begin position="1"/>
        <end position="134"/>
    </location>
</feature>
<evidence type="ECO:0000313" key="2">
    <source>
        <dbReference type="EMBL" id="KNF08635.1"/>
    </source>
</evidence>
<dbReference type="EMBL" id="LGSS01000006">
    <property type="protein sequence ID" value="KNF08635.1"/>
    <property type="molecule type" value="Genomic_DNA"/>
</dbReference>
<sequence>MYIKKVDDSDRSQLVCFIKENWGSSIMVSRGKVHDISKLPGFIAYKNDKIIGLITYNIENKECEVVSLDSLEENKGLGSKLLEKVIETAKENRCHKVWLITTNDNTRAIRFYQKRDFDIKAIHIDAVNESRKIKPEIPLKGYDNISILHEIEFEIKLKD</sequence>
<dbReference type="RefSeq" id="WP_050355151.1">
    <property type="nucleotide sequence ID" value="NZ_LGSS01000006.1"/>
</dbReference>
<evidence type="ECO:0000259" key="1">
    <source>
        <dbReference type="PROSITE" id="PS51186"/>
    </source>
</evidence>
<dbReference type="Gene3D" id="3.40.630.30">
    <property type="match status" value="1"/>
</dbReference>
<dbReference type="InterPro" id="IPR000182">
    <property type="entry name" value="GNAT_dom"/>
</dbReference>
<comment type="caution">
    <text evidence="2">The sequence shown here is derived from an EMBL/GenBank/DDBJ whole genome shotgun (WGS) entry which is preliminary data.</text>
</comment>
<proteinExistence type="predicted"/>
<dbReference type="OrthoDB" id="9794566at2"/>
<keyword evidence="3" id="KW-1185">Reference proteome</keyword>
<evidence type="ECO:0000313" key="3">
    <source>
        <dbReference type="Proteomes" id="UP000037267"/>
    </source>
</evidence>
<dbReference type="FunFam" id="3.40.630.30:FF:000082">
    <property type="entry name" value="Acetyltransferase, GNAT family"/>
    <property type="match status" value="1"/>
</dbReference>
<dbReference type="STRING" id="1503.CLPU_6c01210"/>